<feature type="repeat" description="Solcar" evidence="8">
    <location>
        <begin position="27"/>
        <end position="110"/>
    </location>
</feature>
<dbReference type="Gene3D" id="1.50.40.10">
    <property type="entry name" value="Mitochondrial carrier domain"/>
    <property type="match status" value="1"/>
</dbReference>
<dbReference type="AlphaFoldDB" id="A0AAD1XLQ3"/>
<dbReference type="EMBL" id="CAMPGE010016463">
    <property type="protein sequence ID" value="CAI2375018.1"/>
    <property type="molecule type" value="Genomic_DNA"/>
</dbReference>
<dbReference type="PANTHER" id="PTHR45758">
    <property type="entry name" value="MITOFERRIN-1-RELATED"/>
    <property type="match status" value="1"/>
</dbReference>
<evidence type="ECO:0000256" key="2">
    <source>
        <dbReference type="ARBA" id="ARBA00006375"/>
    </source>
</evidence>
<reference evidence="11" key="1">
    <citation type="submission" date="2023-07" db="EMBL/GenBank/DDBJ databases">
        <authorList>
            <consortium name="AG Swart"/>
            <person name="Singh M."/>
            <person name="Singh A."/>
            <person name="Seah K."/>
            <person name="Emmerich C."/>
        </authorList>
    </citation>
    <scope>NUCLEOTIDE SEQUENCE</scope>
    <source>
        <strain evidence="11">DP1</strain>
    </source>
</reference>
<feature type="repeat" description="Solcar" evidence="8">
    <location>
        <begin position="207"/>
        <end position="325"/>
    </location>
</feature>
<evidence type="ECO:0000256" key="10">
    <source>
        <dbReference type="SAM" id="Phobius"/>
    </source>
</evidence>
<dbReference type="InterPro" id="IPR018108">
    <property type="entry name" value="MCP_transmembrane"/>
</dbReference>
<feature type="transmembrane region" description="Helical" evidence="10">
    <location>
        <begin position="209"/>
        <end position="227"/>
    </location>
</feature>
<evidence type="ECO:0000256" key="4">
    <source>
        <dbReference type="ARBA" id="ARBA00022692"/>
    </source>
</evidence>
<dbReference type="GO" id="GO:0015093">
    <property type="term" value="F:ferrous iron transmembrane transporter activity"/>
    <property type="evidence" value="ECO:0007669"/>
    <property type="project" value="TreeGrafter"/>
</dbReference>
<sequence>MFISEEMSDKDYGVDILDWEDSRPKEFSFVKHMIAGSCAGVMEHCGMFPFDTIKTHIQASTQKMGIFRTTAELYKENGILRLYKGVNVIASGCIPAHACYFATYEIAKEKFGIDDGNTHFLVSGIIGALATISHDAFLTPSDCVKQRMQLTGQSTWDCCKKTIRQEGTKALFRSYPVTLLMNVPFAFTIVSANENIKVFAKPKEHKHPIFIYFGCAFAAGMMASFLTNPMDVIKTRLQTQHHSSSLGKLDKEAMKLEAEKLGGRLEVEGSEVLRDAKYRDIRHAIKQIYRTEGIFGFYKGVLPRVLFVSPGVAISWGTYEIFKSLLIRDSS</sequence>
<comment type="similarity">
    <text evidence="2 9">Belongs to the mitochondrial carrier (TC 2.A.29) family.</text>
</comment>
<evidence type="ECO:0000256" key="8">
    <source>
        <dbReference type="PROSITE-ProRule" id="PRU00282"/>
    </source>
</evidence>
<keyword evidence="5 10" id="KW-1133">Transmembrane helix</keyword>
<evidence type="ECO:0000313" key="11">
    <source>
        <dbReference type="EMBL" id="CAI2375018.1"/>
    </source>
</evidence>
<keyword evidence="7 8" id="KW-0472">Membrane</keyword>
<dbReference type="PROSITE" id="PS50920">
    <property type="entry name" value="SOLCAR"/>
    <property type="match status" value="3"/>
</dbReference>
<keyword evidence="12" id="KW-1185">Reference proteome</keyword>
<comment type="subcellular location">
    <subcellularLocation>
        <location evidence="1">Mitochondrion membrane</location>
        <topology evidence="1">Multi-pass membrane protein</topology>
    </subcellularLocation>
</comment>
<dbReference type="SUPFAM" id="SSF103506">
    <property type="entry name" value="Mitochondrial carrier"/>
    <property type="match status" value="1"/>
</dbReference>
<keyword evidence="6" id="KW-0496">Mitochondrion</keyword>
<evidence type="ECO:0000256" key="6">
    <source>
        <dbReference type="ARBA" id="ARBA00023128"/>
    </source>
</evidence>
<dbReference type="GO" id="GO:0031966">
    <property type="term" value="C:mitochondrial membrane"/>
    <property type="evidence" value="ECO:0007669"/>
    <property type="project" value="UniProtKB-SubCell"/>
</dbReference>
<evidence type="ECO:0000256" key="5">
    <source>
        <dbReference type="ARBA" id="ARBA00022989"/>
    </source>
</evidence>
<evidence type="ECO:0000256" key="1">
    <source>
        <dbReference type="ARBA" id="ARBA00004225"/>
    </source>
</evidence>
<dbReference type="Pfam" id="PF00153">
    <property type="entry name" value="Mito_carr"/>
    <property type="match status" value="3"/>
</dbReference>
<evidence type="ECO:0000313" key="12">
    <source>
        <dbReference type="Proteomes" id="UP001295684"/>
    </source>
</evidence>
<dbReference type="InterPro" id="IPR023395">
    <property type="entry name" value="MCP_dom_sf"/>
</dbReference>
<accession>A0AAD1XLQ3</accession>
<organism evidence="11 12">
    <name type="scientific">Euplotes crassus</name>
    <dbReference type="NCBI Taxonomy" id="5936"/>
    <lineage>
        <taxon>Eukaryota</taxon>
        <taxon>Sar</taxon>
        <taxon>Alveolata</taxon>
        <taxon>Ciliophora</taxon>
        <taxon>Intramacronucleata</taxon>
        <taxon>Spirotrichea</taxon>
        <taxon>Hypotrichia</taxon>
        <taxon>Euplotida</taxon>
        <taxon>Euplotidae</taxon>
        <taxon>Moneuplotes</taxon>
    </lineage>
</organism>
<comment type="caution">
    <text evidence="11">The sequence shown here is derived from an EMBL/GenBank/DDBJ whole genome shotgun (WGS) entry which is preliminary data.</text>
</comment>
<feature type="transmembrane region" description="Helical" evidence="10">
    <location>
        <begin position="170"/>
        <end position="189"/>
    </location>
</feature>
<keyword evidence="3 9" id="KW-0813">Transport</keyword>
<protein>
    <recommendedName>
        <fullName evidence="13">Mitochondrial carrier protein</fullName>
    </recommendedName>
</protein>
<dbReference type="Proteomes" id="UP001295684">
    <property type="component" value="Unassembled WGS sequence"/>
</dbReference>
<evidence type="ECO:0008006" key="13">
    <source>
        <dbReference type="Google" id="ProtNLM"/>
    </source>
</evidence>
<name>A0AAD1XLQ3_EUPCR</name>
<dbReference type="GO" id="GO:0048250">
    <property type="term" value="P:iron import into the mitochondrion"/>
    <property type="evidence" value="ECO:0007669"/>
    <property type="project" value="TreeGrafter"/>
</dbReference>
<evidence type="ECO:0000256" key="3">
    <source>
        <dbReference type="ARBA" id="ARBA00022448"/>
    </source>
</evidence>
<proteinExistence type="inferred from homology"/>
<evidence type="ECO:0000256" key="9">
    <source>
        <dbReference type="RuleBase" id="RU000488"/>
    </source>
</evidence>
<dbReference type="PANTHER" id="PTHR45758:SF4">
    <property type="entry name" value="MITOFERRIN-1"/>
    <property type="match status" value="1"/>
</dbReference>
<keyword evidence="4 8" id="KW-0812">Transmembrane</keyword>
<feature type="repeat" description="Solcar" evidence="8">
    <location>
        <begin position="118"/>
        <end position="199"/>
    </location>
</feature>
<gene>
    <name evidence="11" type="ORF">ECRASSUSDP1_LOCUS16378</name>
</gene>
<evidence type="ECO:0000256" key="7">
    <source>
        <dbReference type="ARBA" id="ARBA00023136"/>
    </source>
</evidence>